<evidence type="ECO:0000256" key="10">
    <source>
        <dbReference type="ARBA" id="ARBA00048766"/>
    </source>
</evidence>
<dbReference type="Gene3D" id="2.160.20.10">
    <property type="entry name" value="Single-stranded right-handed beta-helix, Pectin lyase-like"/>
    <property type="match status" value="1"/>
</dbReference>
<evidence type="ECO:0000256" key="1">
    <source>
        <dbReference type="ARBA" id="ARBA00004191"/>
    </source>
</evidence>
<dbReference type="PROSITE" id="PS00502">
    <property type="entry name" value="POLYGALACTURONASE"/>
    <property type="match status" value="1"/>
</dbReference>
<dbReference type="OrthoDB" id="187139at2759"/>
<gene>
    <name evidence="17" type="ORF">SI8410_05007270</name>
</gene>
<evidence type="ECO:0000256" key="11">
    <source>
        <dbReference type="ARBA" id="ARBA00057651"/>
    </source>
</evidence>
<evidence type="ECO:0000256" key="6">
    <source>
        <dbReference type="ARBA" id="ARBA00023295"/>
    </source>
</evidence>
<dbReference type="Proteomes" id="UP000663760">
    <property type="component" value="Chromosome 5"/>
</dbReference>
<accession>A0A7I8KFP4</accession>
<feature type="chain" id="PRO_5029523841" description="Exopolygalacturonase" evidence="16">
    <location>
        <begin position="23"/>
        <end position="388"/>
    </location>
</feature>
<dbReference type="InterPro" id="IPR006626">
    <property type="entry name" value="PbH1"/>
</dbReference>
<dbReference type="InterPro" id="IPR011050">
    <property type="entry name" value="Pectin_lyase_fold/virulence"/>
</dbReference>
<reference evidence="17" key="1">
    <citation type="submission" date="2020-02" db="EMBL/GenBank/DDBJ databases">
        <authorList>
            <person name="Scholz U."/>
            <person name="Mascher M."/>
            <person name="Fiebig A."/>
        </authorList>
    </citation>
    <scope>NUCLEOTIDE SEQUENCE</scope>
</reference>
<comment type="similarity">
    <text evidence="2 15">Belongs to the glycosyl hydrolase 28 family.</text>
</comment>
<evidence type="ECO:0000256" key="7">
    <source>
        <dbReference type="ARBA" id="ARBA00023316"/>
    </source>
</evidence>
<comment type="subcellular location">
    <subcellularLocation>
        <location evidence="1">Secreted</location>
        <location evidence="1">Cell wall</location>
    </subcellularLocation>
</comment>
<keyword evidence="6 15" id="KW-0326">Glycosidase</keyword>
<dbReference type="AlphaFoldDB" id="A0A7I8KFP4"/>
<comment type="function">
    <text evidence="11">May function in depolymerizing pectin during pollen development, germination, and tube growth. Acts as an exo-polygalacturonase.</text>
</comment>
<keyword evidence="18" id="KW-1185">Reference proteome</keyword>
<keyword evidence="4" id="KW-0964">Secreted</keyword>
<name>A0A7I8KFP4_SPIIN</name>
<evidence type="ECO:0000256" key="8">
    <source>
        <dbReference type="ARBA" id="ARBA00038933"/>
    </source>
</evidence>
<keyword evidence="5 15" id="KW-0378">Hydrolase</keyword>
<evidence type="ECO:0000256" key="2">
    <source>
        <dbReference type="ARBA" id="ARBA00008834"/>
    </source>
</evidence>
<protein>
    <recommendedName>
        <fullName evidence="12">Exopolygalacturonase</fullName>
        <ecNumber evidence="8">3.2.1.67</ecNumber>
    </recommendedName>
    <alternativeName>
        <fullName evidence="9">Galacturan 1,4-alpha-galacturonidase</fullName>
    </alternativeName>
    <alternativeName>
        <fullName evidence="13">Pectinase</fullName>
    </alternativeName>
</protein>
<dbReference type="InterPro" id="IPR012334">
    <property type="entry name" value="Pectin_lyas_fold"/>
</dbReference>
<dbReference type="Pfam" id="PF00295">
    <property type="entry name" value="Glyco_hydro_28"/>
    <property type="match status" value="1"/>
</dbReference>
<feature type="active site" evidence="14">
    <location>
        <position position="237"/>
    </location>
</feature>
<keyword evidence="7" id="KW-0961">Cell wall biogenesis/degradation</keyword>
<evidence type="ECO:0000256" key="3">
    <source>
        <dbReference type="ARBA" id="ARBA00022512"/>
    </source>
</evidence>
<evidence type="ECO:0000313" key="18">
    <source>
        <dbReference type="Proteomes" id="UP000663760"/>
    </source>
</evidence>
<evidence type="ECO:0000313" key="17">
    <source>
        <dbReference type="EMBL" id="CAA7396607.1"/>
    </source>
</evidence>
<evidence type="ECO:0000256" key="13">
    <source>
        <dbReference type="ARBA" id="ARBA00083621"/>
    </source>
</evidence>
<sequence length="388" mass="40465">MASLRSSLSLLLVVAFFHPTSSDDTVYDLVSFGANPDGQTDSAAPLLKAWLAACGSPAPATIRLPSGRFFLSRAAMNGPCNNRRVTIQMDGTFEAPSSYADSEDWISFDHVDGVSIIGGTIDGRGASLWDCKAKGLSCPRGSRSLVFCNSKNISISGLTSLNSKLYHIVIDRCQNVLVQGVKISAPADSPNTDGVHVQGSADVTIVATGIGTGDDCISVGPGTSNLWIERVACGPGHGISIGSLGKQSEEEGVQNVTVKTAVFTGTQNGLRIKTWGRPSDGFVKGVIFQHATMQNVENPIVITQSYCPNHKGCPGQDSGVKISQVTYSDIQGSSANPVAVDFSCSPTNPCSEIGLENIKLTYGNNAANASCKNADGSASGFVIPPSCL</sequence>
<dbReference type="GO" id="GO:0005975">
    <property type="term" value="P:carbohydrate metabolic process"/>
    <property type="evidence" value="ECO:0007669"/>
    <property type="project" value="InterPro"/>
</dbReference>
<comment type="catalytic activity">
    <reaction evidence="10">
        <text>[(1-&gt;4)-alpha-D-galacturonosyl](n) + H2O = alpha-D-galacturonate + [(1-&gt;4)-alpha-D-galacturonosyl](n-1)</text>
        <dbReference type="Rhea" id="RHEA:14117"/>
        <dbReference type="Rhea" id="RHEA-COMP:14570"/>
        <dbReference type="Rhea" id="RHEA-COMP:14572"/>
        <dbReference type="ChEBI" id="CHEBI:15377"/>
        <dbReference type="ChEBI" id="CHEBI:58658"/>
        <dbReference type="ChEBI" id="CHEBI:140523"/>
        <dbReference type="EC" id="3.2.1.67"/>
    </reaction>
</comment>
<keyword evidence="16" id="KW-0732">Signal</keyword>
<organism evidence="17 18">
    <name type="scientific">Spirodela intermedia</name>
    <name type="common">Intermediate duckweed</name>
    <dbReference type="NCBI Taxonomy" id="51605"/>
    <lineage>
        <taxon>Eukaryota</taxon>
        <taxon>Viridiplantae</taxon>
        <taxon>Streptophyta</taxon>
        <taxon>Embryophyta</taxon>
        <taxon>Tracheophyta</taxon>
        <taxon>Spermatophyta</taxon>
        <taxon>Magnoliopsida</taxon>
        <taxon>Liliopsida</taxon>
        <taxon>Araceae</taxon>
        <taxon>Lemnoideae</taxon>
        <taxon>Spirodela</taxon>
    </lineage>
</organism>
<feature type="signal peptide" evidence="16">
    <location>
        <begin position="1"/>
        <end position="22"/>
    </location>
</feature>
<dbReference type="SUPFAM" id="SSF51126">
    <property type="entry name" value="Pectin lyase-like"/>
    <property type="match status" value="1"/>
</dbReference>
<dbReference type="GO" id="GO:0071555">
    <property type="term" value="P:cell wall organization"/>
    <property type="evidence" value="ECO:0007669"/>
    <property type="project" value="UniProtKB-KW"/>
</dbReference>
<dbReference type="InterPro" id="IPR000743">
    <property type="entry name" value="Glyco_hydro_28"/>
</dbReference>
<evidence type="ECO:0000256" key="15">
    <source>
        <dbReference type="RuleBase" id="RU361169"/>
    </source>
</evidence>
<dbReference type="GO" id="GO:0047911">
    <property type="term" value="F:galacturan 1,4-alpha-galacturonidase activity"/>
    <property type="evidence" value="ECO:0007669"/>
    <property type="project" value="UniProtKB-EC"/>
</dbReference>
<evidence type="ECO:0000256" key="4">
    <source>
        <dbReference type="ARBA" id="ARBA00022525"/>
    </source>
</evidence>
<dbReference type="EMBL" id="LR746268">
    <property type="protein sequence ID" value="CAA7396607.1"/>
    <property type="molecule type" value="Genomic_DNA"/>
</dbReference>
<evidence type="ECO:0000256" key="14">
    <source>
        <dbReference type="PROSITE-ProRule" id="PRU10052"/>
    </source>
</evidence>
<evidence type="ECO:0000256" key="12">
    <source>
        <dbReference type="ARBA" id="ARBA00068298"/>
    </source>
</evidence>
<dbReference type="PANTHER" id="PTHR31375">
    <property type="match status" value="1"/>
</dbReference>
<keyword evidence="3" id="KW-0134">Cell wall</keyword>
<dbReference type="FunFam" id="2.160.20.10:FF:000004">
    <property type="entry name" value="Pectin lyase-like superfamily protein"/>
    <property type="match status" value="1"/>
</dbReference>
<evidence type="ECO:0000256" key="16">
    <source>
        <dbReference type="SAM" id="SignalP"/>
    </source>
</evidence>
<evidence type="ECO:0000256" key="9">
    <source>
        <dbReference type="ARBA" id="ARBA00043142"/>
    </source>
</evidence>
<dbReference type="GO" id="GO:0004650">
    <property type="term" value="F:polygalacturonase activity"/>
    <property type="evidence" value="ECO:0007669"/>
    <property type="project" value="InterPro"/>
</dbReference>
<evidence type="ECO:0000256" key="5">
    <source>
        <dbReference type="ARBA" id="ARBA00022801"/>
    </source>
</evidence>
<dbReference type="EC" id="3.2.1.67" evidence="8"/>
<dbReference type="SMART" id="SM00710">
    <property type="entry name" value="PbH1"/>
    <property type="match status" value="4"/>
</dbReference>
<proteinExistence type="inferred from homology"/>